<dbReference type="PANTHER" id="PTHR24253:SF153">
    <property type="entry name" value="SERINE PROTEASE HEPSIN"/>
    <property type="match status" value="1"/>
</dbReference>
<keyword evidence="2" id="KW-0645">Protease</keyword>
<dbReference type="PROSITE" id="PS00134">
    <property type="entry name" value="TRYPSIN_HIS"/>
    <property type="match status" value="4"/>
</dbReference>
<dbReference type="GO" id="GO:0004252">
    <property type="term" value="F:serine-type endopeptidase activity"/>
    <property type="evidence" value="ECO:0007669"/>
    <property type="project" value="InterPro"/>
</dbReference>
<dbReference type="Proteomes" id="UP000030758">
    <property type="component" value="Unassembled WGS sequence"/>
</dbReference>
<gene>
    <name evidence="4" type="ORF">M514_22949</name>
</gene>
<dbReference type="Gene3D" id="2.40.10.10">
    <property type="entry name" value="Trypsin-like serine proteases"/>
    <property type="match status" value="6"/>
</dbReference>
<feature type="domain" description="Peptidase S1" evidence="3">
    <location>
        <begin position="411"/>
        <end position="1029"/>
    </location>
</feature>
<dbReference type="InterPro" id="IPR033116">
    <property type="entry name" value="TRYPSIN_SER"/>
</dbReference>
<keyword evidence="2" id="KW-0720">Serine protease</keyword>
<reference evidence="4" key="1">
    <citation type="journal article" date="2014" name="Nat. Genet.">
        <title>Genome and transcriptome of the porcine whipworm Trichuris suis.</title>
        <authorList>
            <person name="Jex A.R."/>
            <person name="Nejsum P."/>
            <person name="Schwarz E.M."/>
            <person name="Hu L."/>
            <person name="Young N.D."/>
            <person name="Hall R.S."/>
            <person name="Korhonen P.K."/>
            <person name="Liao S."/>
            <person name="Thamsborg S."/>
            <person name="Xia J."/>
            <person name="Xu P."/>
            <person name="Wang S."/>
            <person name="Scheerlinck J.P."/>
            <person name="Hofmann A."/>
            <person name="Sternberg P.W."/>
            <person name="Wang J."/>
            <person name="Gasser R.B."/>
        </authorList>
    </citation>
    <scope>NUCLEOTIDE SEQUENCE [LARGE SCALE GENOMIC DNA]</scope>
    <source>
        <strain evidence="4">DCEP-RM93F</strain>
    </source>
</reference>
<dbReference type="PROSITE" id="PS00135">
    <property type="entry name" value="TRYPSIN_SER"/>
    <property type="match status" value="4"/>
</dbReference>
<dbReference type="InterPro" id="IPR043504">
    <property type="entry name" value="Peptidase_S1_PA_chymotrypsin"/>
</dbReference>
<evidence type="ECO:0000259" key="3">
    <source>
        <dbReference type="PROSITE" id="PS50240"/>
    </source>
</evidence>
<dbReference type="PANTHER" id="PTHR24253">
    <property type="entry name" value="TRANSMEMBRANE PROTEASE SERINE"/>
    <property type="match status" value="1"/>
</dbReference>
<dbReference type="PRINTS" id="PR00722">
    <property type="entry name" value="CHYMOTRYPSIN"/>
</dbReference>
<dbReference type="InterPro" id="IPR018114">
    <property type="entry name" value="TRYPSIN_HIS"/>
</dbReference>
<dbReference type="CDD" id="cd00190">
    <property type="entry name" value="Tryp_SPc"/>
    <property type="match status" value="3"/>
</dbReference>
<organism evidence="4">
    <name type="scientific">Trichuris suis</name>
    <name type="common">pig whipworm</name>
    <dbReference type="NCBI Taxonomy" id="68888"/>
    <lineage>
        <taxon>Eukaryota</taxon>
        <taxon>Metazoa</taxon>
        <taxon>Ecdysozoa</taxon>
        <taxon>Nematoda</taxon>
        <taxon>Enoplea</taxon>
        <taxon>Dorylaimia</taxon>
        <taxon>Trichinellida</taxon>
        <taxon>Trichuridae</taxon>
        <taxon>Trichuris</taxon>
    </lineage>
</organism>
<dbReference type="GO" id="GO:0006508">
    <property type="term" value="P:proteolysis"/>
    <property type="evidence" value="ECO:0007669"/>
    <property type="project" value="UniProtKB-KW"/>
</dbReference>
<dbReference type="InterPro" id="IPR009003">
    <property type="entry name" value="Peptidase_S1_PA"/>
</dbReference>
<name>A0A085N5U0_9BILA</name>
<dbReference type="EMBL" id="KL367549">
    <property type="protein sequence ID" value="KFD64836.1"/>
    <property type="molecule type" value="Genomic_DNA"/>
</dbReference>
<keyword evidence="2" id="KW-0378">Hydrolase</keyword>
<evidence type="ECO:0000313" key="4">
    <source>
        <dbReference type="EMBL" id="KFD64836.1"/>
    </source>
</evidence>
<accession>A0A085N5U0</accession>
<dbReference type="Pfam" id="PF00089">
    <property type="entry name" value="Trypsin"/>
    <property type="match status" value="8"/>
</dbReference>
<evidence type="ECO:0000256" key="1">
    <source>
        <dbReference type="ARBA" id="ARBA00023157"/>
    </source>
</evidence>
<feature type="domain" description="Peptidase S1" evidence="3">
    <location>
        <begin position="1086"/>
        <end position="1594"/>
    </location>
</feature>
<keyword evidence="1" id="KW-1015">Disulfide bond</keyword>
<feature type="domain" description="Peptidase S1" evidence="3">
    <location>
        <begin position="56"/>
        <end position="323"/>
    </location>
</feature>
<protein>
    <recommendedName>
        <fullName evidence="3">Peptidase S1 domain-containing protein</fullName>
    </recommendedName>
</protein>
<proteinExistence type="predicted"/>
<dbReference type="SUPFAM" id="SSF50494">
    <property type="entry name" value="Trypsin-like serine proteases"/>
    <property type="match status" value="6"/>
</dbReference>
<sequence>MSGLNRLSLDKLTFVECHHHKCDFSNVENNAVYTEFCGQPFFKPIFSTEDHAENRISNGIEARKHSHPWQAFVIVNEPGLIVTCGGSLIHWKRENASDFILTAAHCLIDWLRYEKPETAWQKVKHFFSRLFKRYEGVPLVDVNDVIVYLGLHDLRQQSSATKRLEVTAMAAGEFDVSTAARDIALLKLDEEVTYNTAIQGVCLPAENEGLPRPESPCLVAGWGLLHDGKRTSTLQQFQTYITDSKVDIPYFRKDLLICSRSKVKDTGVRKGDSGGPLVCLRNNEFVVYGVVSLRFSRRCSGLEDKQTFTKVSVYLSWLKTKIAKNMKSHMRNLLVAIICSAFLLINYSEANLVNIPPFELFMNITLNTGLLLARYHIALEGLNHSTAPKEFCGQPIFKPIFSTENLTENRISNGIEARIHSHPWQAFVIVGERGSVATCGGSLIHWKYENASDFVLTAAHCLIDWERYEKTVSQKLKQFFIRLFKRYKGVPLVDVNDVIVYLGLHDLRLLGSAMKRLDVTAMAAGEFDVFTGTGDIALLKLEKEVTYNTAIQGVCLPAENEGLPDPESPCLVAGWGLLPRRHSHPWIALLIIKEANLFAQCGGSLIHWKHENASALILTAAHCVIDRLRCREREAAWEKVNNSSFERPEGCPLADAGSVTAYLGMHDLGRLTSVMKKLHATAIRAAKFDNTKRTDDIALIKLEKEVTYSVATQGICLPAENEDLPPPEIPCLVAGWGRLPAMLKLNFEIIFFSRSMNNDMRNLLVSIIFSVFLLFSDSEAESTATFPQSSFVQVELRLTFLVLRERYHKERRTWQKVKNFFSRLFKRYDGVPLVDVNSVTVFLGVHDYKRPSLAMKGLRVTAMVAGEFDSEDVTEDIALIKLEKEVPYSTVIQGICLPAENEGLPPPESPCLVTGWGRLRSGRYGTKLRQFQTYIVHGKVSNPFFQEKLMICTRSETNNTGARKGDSGGPLVCLRNNTFVIYGVLSFGFEEGCSDLKDRQAFTKPFGISSYSADSEHSQYLLYLSTTLKLNFGIVLSIRNMCSDIRDILLPILCAMFLLFNGSEELCGKPFVKPIFSTKDLVQNRISNGIEARMHSHPWQALVHILGPRSYKTCGGSLLHYKQENASDLILTAAHCLVDWERYRKEKTAWEKLKRFLGRLFKRHFALCRLSRGSALSQGIAMSTIQAFLLLVKTRSGLYDGAPLVKAKNVTVYLGLHDLSRPSAMSRRLSVTAMEAGKFDNTTVTDDIALIKLEKKVAYDIAVQGVCLPAENEGLPAPENPCLVAGWGLLLNGRTGTKLQQFQTYIIAGKVDNPYFHENRMICTASKTRNTGARQGDSGGPLVCLRNNTFVVYGVVSFGFQEACADVTDRQAFTKVTRYLSCSYYEQPTTWQKFGQFITRIFSWKERIALTDVDDILVVLGLHEIDADSSVVQELSVVKIAVAEYNSTSYDQDIALLKLNKEVVYNDFIQGICLPDENEHLPGPESICLVTGWGRLADGQLATALQQLQVDIIDGEVKSPLFQKMRMICAGHNETDTGARKGDSGGPLACLRNGTFVLYGVVSFAFAEKCSILKERQAFTKVSFYLPWIRETIRKLS</sequence>
<evidence type="ECO:0000256" key="2">
    <source>
        <dbReference type="RuleBase" id="RU363034"/>
    </source>
</evidence>
<dbReference type="PROSITE" id="PS50240">
    <property type="entry name" value="TRYPSIN_DOM"/>
    <property type="match status" value="3"/>
</dbReference>
<dbReference type="SMART" id="SM00020">
    <property type="entry name" value="Tryp_SPc"/>
    <property type="match status" value="5"/>
</dbReference>
<dbReference type="InterPro" id="IPR001314">
    <property type="entry name" value="Peptidase_S1A"/>
</dbReference>
<dbReference type="InterPro" id="IPR001254">
    <property type="entry name" value="Trypsin_dom"/>
</dbReference>